<dbReference type="GO" id="GO:0005829">
    <property type="term" value="C:cytosol"/>
    <property type="evidence" value="ECO:0007669"/>
    <property type="project" value="TreeGrafter"/>
</dbReference>
<dbReference type="InterPro" id="IPR025110">
    <property type="entry name" value="AMP-bd_C"/>
</dbReference>
<dbReference type="Gene3D" id="3.30.559.10">
    <property type="entry name" value="Chloramphenicol acetyltransferase-like domain"/>
    <property type="match status" value="1"/>
</dbReference>
<protein>
    <submittedName>
        <fullName evidence="6">Amino acid adenylation domain-containing protein</fullName>
    </submittedName>
</protein>
<dbReference type="Gene3D" id="2.30.38.10">
    <property type="entry name" value="Luciferase, Domain 3"/>
    <property type="match status" value="1"/>
</dbReference>
<evidence type="ECO:0000313" key="6">
    <source>
        <dbReference type="EMBL" id="MCU7552942.1"/>
    </source>
</evidence>
<evidence type="ECO:0000256" key="4">
    <source>
        <dbReference type="ARBA" id="ARBA00022553"/>
    </source>
</evidence>
<dbReference type="FunFam" id="3.40.50.980:FF:000001">
    <property type="entry name" value="Non-ribosomal peptide synthetase"/>
    <property type="match status" value="1"/>
</dbReference>
<dbReference type="GO" id="GO:0044550">
    <property type="term" value="P:secondary metabolite biosynthetic process"/>
    <property type="evidence" value="ECO:0007669"/>
    <property type="project" value="UniProtKB-ARBA"/>
</dbReference>
<dbReference type="Gene3D" id="3.40.50.980">
    <property type="match status" value="2"/>
</dbReference>
<dbReference type="FunFam" id="1.10.1200.10:FF:000005">
    <property type="entry name" value="Nonribosomal peptide synthetase 1"/>
    <property type="match status" value="1"/>
</dbReference>
<dbReference type="Proteomes" id="UP001155483">
    <property type="component" value="Unassembled WGS sequence"/>
</dbReference>
<reference evidence="6" key="2">
    <citation type="submission" date="2023-04" db="EMBL/GenBank/DDBJ databases">
        <title>Paracnuella aquatica gen. nov., sp. nov., a member of the family Chitinophagaceae isolated from a hot spring.</title>
        <authorList>
            <person name="Wang C."/>
        </authorList>
    </citation>
    <scope>NUCLEOTIDE SEQUENCE</scope>
    <source>
        <strain evidence="6">LB-8</strain>
    </source>
</reference>
<dbReference type="FunFam" id="3.40.50.12780:FF:000012">
    <property type="entry name" value="Non-ribosomal peptide synthetase"/>
    <property type="match status" value="1"/>
</dbReference>
<dbReference type="PROSITE" id="PS00455">
    <property type="entry name" value="AMP_BINDING"/>
    <property type="match status" value="1"/>
</dbReference>
<comment type="caution">
    <text evidence="6">The sequence shown here is derived from an EMBL/GenBank/DDBJ whole genome shotgun (WGS) entry which is preliminary data.</text>
</comment>
<dbReference type="SUPFAM" id="SSF56801">
    <property type="entry name" value="Acetyl-CoA synthetase-like"/>
    <property type="match status" value="1"/>
</dbReference>
<dbReference type="InterPro" id="IPR023213">
    <property type="entry name" value="CAT-like_dom_sf"/>
</dbReference>
<dbReference type="PROSITE" id="PS50075">
    <property type="entry name" value="CARRIER"/>
    <property type="match status" value="1"/>
</dbReference>
<dbReference type="PANTHER" id="PTHR45527">
    <property type="entry name" value="NONRIBOSOMAL PEPTIDE SYNTHETASE"/>
    <property type="match status" value="1"/>
</dbReference>
<dbReference type="FunFam" id="2.30.38.10:FF:000001">
    <property type="entry name" value="Non-ribosomal peptide synthetase PvdI"/>
    <property type="match status" value="1"/>
</dbReference>
<feature type="non-terminal residue" evidence="6">
    <location>
        <position position="795"/>
    </location>
</feature>
<dbReference type="Pfam" id="PF00668">
    <property type="entry name" value="Condensation"/>
    <property type="match status" value="1"/>
</dbReference>
<dbReference type="GO" id="GO:0003824">
    <property type="term" value="F:catalytic activity"/>
    <property type="evidence" value="ECO:0007669"/>
    <property type="project" value="InterPro"/>
</dbReference>
<proteinExistence type="inferred from homology"/>
<dbReference type="AlphaFoldDB" id="A0A9X2Y1L8"/>
<feature type="domain" description="Carrier" evidence="5">
    <location>
        <begin position="511"/>
        <end position="588"/>
    </location>
</feature>
<reference evidence="6" key="1">
    <citation type="submission" date="2022-09" db="EMBL/GenBank/DDBJ databases">
        <authorList>
            <person name="Yuan C."/>
            <person name="Ke Z."/>
        </authorList>
    </citation>
    <scope>NUCLEOTIDE SEQUENCE</scope>
    <source>
        <strain evidence="6">LB-8</strain>
    </source>
</reference>
<evidence type="ECO:0000256" key="3">
    <source>
        <dbReference type="ARBA" id="ARBA00022450"/>
    </source>
</evidence>
<dbReference type="FunFam" id="3.30.559.10:FF:000012">
    <property type="entry name" value="Non-ribosomal peptide synthetase"/>
    <property type="match status" value="1"/>
</dbReference>
<gene>
    <name evidence="6" type="ORF">OCK74_27765</name>
</gene>
<comment type="cofactor">
    <cofactor evidence="1">
        <name>pantetheine 4'-phosphate</name>
        <dbReference type="ChEBI" id="CHEBI:47942"/>
    </cofactor>
</comment>
<organism evidence="6 7">
    <name type="scientific">Paraflavisolibacter caeni</name>
    <dbReference type="NCBI Taxonomy" id="2982496"/>
    <lineage>
        <taxon>Bacteria</taxon>
        <taxon>Pseudomonadati</taxon>
        <taxon>Bacteroidota</taxon>
        <taxon>Chitinophagia</taxon>
        <taxon>Chitinophagales</taxon>
        <taxon>Chitinophagaceae</taxon>
        <taxon>Paraflavisolibacter</taxon>
    </lineage>
</organism>
<dbReference type="InterPro" id="IPR010071">
    <property type="entry name" value="AA_adenyl_dom"/>
</dbReference>
<dbReference type="InterPro" id="IPR020806">
    <property type="entry name" value="PKS_PP-bd"/>
</dbReference>
<dbReference type="Pfam" id="PF00550">
    <property type="entry name" value="PP-binding"/>
    <property type="match status" value="1"/>
</dbReference>
<dbReference type="SUPFAM" id="SSF47336">
    <property type="entry name" value="ACP-like"/>
    <property type="match status" value="1"/>
</dbReference>
<dbReference type="InterPro" id="IPR006162">
    <property type="entry name" value="Ppantetheine_attach_site"/>
</dbReference>
<keyword evidence="4" id="KW-0597">Phosphoprotein</keyword>
<dbReference type="InterPro" id="IPR000873">
    <property type="entry name" value="AMP-dep_synth/lig_dom"/>
</dbReference>
<dbReference type="InterPro" id="IPR036736">
    <property type="entry name" value="ACP-like_sf"/>
</dbReference>
<evidence type="ECO:0000259" key="5">
    <source>
        <dbReference type="PROSITE" id="PS50075"/>
    </source>
</evidence>
<dbReference type="PANTHER" id="PTHR45527:SF1">
    <property type="entry name" value="FATTY ACID SYNTHASE"/>
    <property type="match status" value="1"/>
</dbReference>
<dbReference type="InterPro" id="IPR001242">
    <property type="entry name" value="Condensation_dom"/>
</dbReference>
<dbReference type="EMBL" id="JAOTIF010000065">
    <property type="protein sequence ID" value="MCU7552942.1"/>
    <property type="molecule type" value="Genomic_DNA"/>
</dbReference>
<dbReference type="SMART" id="SM00823">
    <property type="entry name" value="PKS_PP"/>
    <property type="match status" value="1"/>
</dbReference>
<dbReference type="PROSITE" id="PS00012">
    <property type="entry name" value="PHOSPHOPANTETHEINE"/>
    <property type="match status" value="1"/>
</dbReference>
<dbReference type="SUPFAM" id="SSF52777">
    <property type="entry name" value="CoA-dependent acyltransferases"/>
    <property type="match status" value="1"/>
</dbReference>
<dbReference type="RefSeq" id="WP_279300375.1">
    <property type="nucleotide sequence ID" value="NZ_JAOTIF010000065.1"/>
</dbReference>
<dbReference type="Gene3D" id="3.30.300.30">
    <property type="match status" value="1"/>
</dbReference>
<dbReference type="InterPro" id="IPR009081">
    <property type="entry name" value="PP-bd_ACP"/>
</dbReference>
<dbReference type="FunFam" id="3.30.300.30:FF:000010">
    <property type="entry name" value="Enterobactin synthetase component F"/>
    <property type="match status" value="1"/>
</dbReference>
<dbReference type="NCBIfam" id="TIGR01733">
    <property type="entry name" value="AA-adenyl-dom"/>
    <property type="match status" value="1"/>
</dbReference>
<dbReference type="CDD" id="cd05930">
    <property type="entry name" value="A_NRPS"/>
    <property type="match status" value="1"/>
</dbReference>
<dbReference type="Gene3D" id="3.30.559.30">
    <property type="entry name" value="Nonribosomal peptide synthetase, condensation domain"/>
    <property type="match status" value="1"/>
</dbReference>
<dbReference type="InterPro" id="IPR045851">
    <property type="entry name" value="AMP-bd_C_sf"/>
</dbReference>
<evidence type="ECO:0000256" key="1">
    <source>
        <dbReference type="ARBA" id="ARBA00001957"/>
    </source>
</evidence>
<evidence type="ECO:0000256" key="2">
    <source>
        <dbReference type="ARBA" id="ARBA00006432"/>
    </source>
</evidence>
<dbReference type="Gene3D" id="1.10.1200.10">
    <property type="entry name" value="ACP-like"/>
    <property type="match status" value="1"/>
</dbReference>
<comment type="similarity">
    <text evidence="2">Belongs to the ATP-dependent AMP-binding enzyme family.</text>
</comment>
<keyword evidence="7" id="KW-1185">Reference proteome</keyword>
<dbReference type="GO" id="GO:0031177">
    <property type="term" value="F:phosphopantetheine binding"/>
    <property type="evidence" value="ECO:0007669"/>
    <property type="project" value="InterPro"/>
</dbReference>
<feature type="non-terminal residue" evidence="6">
    <location>
        <position position="1"/>
    </location>
</feature>
<sequence length="795" mass="89635">GFNQTEAAYPNDKSIVALFEQQVEKTSHSIAVVFEERQLTYQELNERSNQLAHYLRGKGVKEETLVPLCLDRSLEMMVGILGILKAGAAYVPIDPEYPQERITYMLQDTAAAIVVSSQEYLDLLSSAQGSWEVVDLKALNHALAHQPTSNPQTNLQASHLAYVIYTSGSTGTPKGVMVEHSGVVNLLYSIAEHVQFTAHASMLAVTTYSFDICYLEFFLPLLSGARLILLSREVAQDGFRLAESLHRHTPTHMQATPSTWMMLLESGWQNREGITILVGGEAVGDSLKDQLTRWGHVYNVYGPTETTIWSTLRELKKEERVTIGAPLANTQVYILDEEQGLQPIGVAGEICIGGAGLARGYLNRQELTREKFIASPFKEGERLYRTGDMGRWLQDGTIECLGRRDEQVKIRGVRIELGEIEAVVQQSGQVSQSVVVAKENSSGGKRLVGYVVAEEAFNKDHLIDYLKARLPEYMVPLQWLQLEQLPLTPNGKINRRALPEVEVSANNRYVAPTNEVQQQLVQLWGAVLGIEPQNISVEDNFFELGGHSLLAMRMIAAVRKELQVELAIKELFFKPTVAQLAQHLQAENREVLLPAIEAVVQRPERLPLSFAQERLWFIDQLEGSVQYHIPAVLRLKGTLNKEALQHAFQTIIERHEVLRTVFLQQEGQSFQYIQTADGWRLAYREDRSLSDQESLEIYLHQQINAPFDLSRDYMLRAELINLEAEEHILIVVLHHIASDGWSTSILVRELVALYGAYSQGHAPQLAPLPIQYADYALWQRNYLQGEVLAHKLTYW</sequence>
<keyword evidence="3" id="KW-0596">Phosphopantetheine</keyword>
<dbReference type="GO" id="GO:0043041">
    <property type="term" value="P:amino acid activation for nonribosomal peptide biosynthetic process"/>
    <property type="evidence" value="ECO:0007669"/>
    <property type="project" value="TreeGrafter"/>
</dbReference>
<dbReference type="Pfam" id="PF00501">
    <property type="entry name" value="AMP-binding"/>
    <property type="match status" value="1"/>
</dbReference>
<dbReference type="InterPro" id="IPR020845">
    <property type="entry name" value="AMP-binding_CS"/>
</dbReference>
<accession>A0A9X2Y1L8</accession>
<dbReference type="Pfam" id="PF13193">
    <property type="entry name" value="AMP-binding_C"/>
    <property type="match status" value="1"/>
</dbReference>
<name>A0A9X2Y1L8_9BACT</name>
<evidence type="ECO:0000313" key="7">
    <source>
        <dbReference type="Proteomes" id="UP001155483"/>
    </source>
</evidence>